<gene>
    <name evidence="1" type="ORF">M9H77_26718</name>
</gene>
<evidence type="ECO:0000313" key="2">
    <source>
        <dbReference type="Proteomes" id="UP001060085"/>
    </source>
</evidence>
<keyword evidence="2" id="KW-1185">Reference proteome</keyword>
<protein>
    <submittedName>
        <fullName evidence="1">Uncharacterized protein</fullName>
    </submittedName>
</protein>
<proteinExistence type="predicted"/>
<organism evidence="1 2">
    <name type="scientific">Catharanthus roseus</name>
    <name type="common">Madagascar periwinkle</name>
    <name type="synonym">Vinca rosea</name>
    <dbReference type="NCBI Taxonomy" id="4058"/>
    <lineage>
        <taxon>Eukaryota</taxon>
        <taxon>Viridiplantae</taxon>
        <taxon>Streptophyta</taxon>
        <taxon>Embryophyta</taxon>
        <taxon>Tracheophyta</taxon>
        <taxon>Spermatophyta</taxon>
        <taxon>Magnoliopsida</taxon>
        <taxon>eudicotyledons</taxon>
        <taxon>Gunneridae</taxon>
        <taxon>Pentapetalae</taxon>
        <taxon>asterids</taxon>
        <taxon>lamiids</taxon>
        <taxon>Gentianales</taxon>
        <taxon>Apocynaceae</taxon>
        <taxon>Rauvolfioideae</taxon>
        <taxon>Vinceae</taxon>
        <taxon>Catharanthinae</taxon>
        <taxon>Catharanthus</taxon>
    </lineage>
</organism>
<dbReference type="EMBL" id="CM044706">
    <property type="protein sequence ID" value="KAI5657925.1"/>
    <property type="molecule type" value="Genomic_DNA"/>
</dbReference>
<dbReference type="Proteomes" id="UP001060085">
    <property type="component" value="Linkage Group LG06"/>
</dbReference>
<accession>A0ACC0AAQ3</accession>
<sequence>MQENHGVVTRAKAKQLKSHKDQIEQEKLIMQALQSLRDEMRHIRRGVTTLSNQQGEVSPHGSLNATTPRSNGPFNRNRTTEFHQPPHFDDELQPPPYGGRRGGFGGRGMHRHFEEVPRPQARHGEPLYDDHEHISCNNKTTTSNFKRWPEKEEAPSGSFQPPTKPKMEERDKIISNPPKRSILHNSLKLAVDHLLMVTPKLMLLLLEIE</sequence>
<name>A0ACC0AAQ3_CATRO</name>
<evidence type="ECO:0000313" key="1">
    <source>
        <dbReference type="EMBL" id="KAI5657925.1"/>
    </source>
</evidence>
<comment type="caution">
    <text evidence="1">The sequence shown here is derived from an EMBL/GenBank/DDBJ whole genome shotgun (WGS) entry which is preliminary data.</text>
</comment>
<reference evidence="2" key="1">
    <citation type="journal article" date="2023" name="Nat. Plants">
        <title>Single-cell RNA sequencing provides a high-resolution roadmap for understanding the multicellular compartmentation of specialized metabolism.</title>
        <authorList>
            <person name="Sun S."/>
            <person name="Shen X."/>
            <person name="Li Y."/>
            <person name="Li Y."/>
            <person name="Wang S."/>
            <person name="Li R."/>
            <person name="Zhang H."/>
            <person name="Shen G."/>
            <person name="Guo B."/>
            <person name="Wei J."/>
            <person name="Xu J."/>
            <person name="St-Pierre B."/>
            <person name="Chen S."/>
            <person name="Sun C."/>
        </authorList>
    </citation>
    <scope>NUCLEOTIDE SEQUENCE [LARGE SCALE GENOMIC DNA]</scope>
</reference>